<proteinExistence type="predicted"/>
<dbReference type="EMBL" id="CM055092">
    <property type="protein sequence ID" value="KAJ7569776.1"/>
    <property type="molecule type" value="Genomic_DNA"/>
</dbReference>
<organism evidence="1 2">
    <name type="scientific">Diphasiastrum complanatum</name>
    <name type="common">Issler's clubmoss</name>
    <name type="synonym">Lycopodium complanatum</name>
    <dbReference type="NCBI Taxonomy" id="34168"/>
    <lineage>
        <taxon>Eukaryota</taxon>
        <taxon>Viridiplantae</taxon>
        <taxon>Streptophyta</taxon>
        <taxon>Embryophyta</taxon>
        <taxon>Tracheophyta</taxon>
        <taxon>Lycopodiopsida</taxon>
        <taxon>Lycopodiales</taxon>
        <taxon>Lycopodiaceae</taxon>
        <taxon>Lycopodioideae</taxon>
        <taxon>Diphasiastrum</taxon>
    </lineage>
</organism>
<protein>
    <submittedName>
        <fullName evidence="1">Uncharacterized protein</fullName>
    </submittedName>
</protein>
<keyword evidence="2" id="KW-1185">Reference proteome</keyword>
<comment type="caution">
    <text evidence="1">The sequence shown here is derived from an EMBL/GenBank/DDBJ whole genome shotgun (WGS) entry which is preliminary data.</text>
</comment>
<evidence type="ECO:0000313" key="1">
    <source>
        <dbReference type="EMBL" id="KAJ7569776.1"/>
    </source>
</evidence>
<evidence type="ECO:0000313" key="2">
    <source>
        <dbReference type="Proteomes" id="UP001162992"/>
    </source>
</evidence>
<gene>
    <name evidence="1" type="ORF">O6H91_01G093300</name>
</gene>
<dbReference type="Proteomes" id="UP001162992">
    <property type="component" value="Chromosome 1"/>
</dbReference>
<accession>A0ACC2ETM1</accession>
<sequence length="513" mass="56432">MASMWSYCWLSIAVVFLISVTTDAGRVLSQNEWQDGKLIMRTEDFLNQKDGVEGTAIKGTRWAVLIAGSAGYYNYRHQADVCHAYQLLRQGGLKEENIVVFMYDDIAFYPYNPLPGKIINNPDGVDVYKGVPKDYTKSEVTVDNFFAVLLGNRTALSGGSGKVVDSGPNDHIFIFYTDHGGPGILGIPNTPYLLYADDFVNTLKKKHASGTYRKMVIYVEACESGSIFEGLLPQGMNIYVTTASNARESSWATYCPGSYPSPPLGFDVCIGDLYSVSWMEDSEVHNLQRETLLDQYLTVKQRTSVKNTYQLGSHVMQYGDTLIDKEPISLYQGFNPANADLPAVSAKSLDKFKPGLELFLAGKHPFGVHQRDTDLLHLWHKYANAPEASEKKAEAQKELMKVLARREHIDRSVNLIGDILFGSEVGSTILTAVRPAGQALVDDWSCLKSMVPAFEGKCGLLTEYGMKHTRAFANMCNAGKDASAVASAAGEACSLSSYSLSDVWAPATDKFSP</sequence>
<name>A0ACC2ETM1_DIPCM</name>
<reference evidence="2" key="1">
    <citation type="journal article" date="2024" name="Proc. Natl. Acad. Sci. U.S.A.">
        <title>Extraordinary preservation of gene collinearity over three hundred million years revealed in homosporous lycophytes.</title>
        <authorList>
            <person name="Li C."/>
            <person name="Wickell D."/>
            <person name="Kuo L.Y."/>
            <person name="Chen X."/>
            <person name="Nie B."/>
            <person name="Liao X."/>
            <person name="Peng D."/>
            <person name="Ji J."/>
            <person name="Jenkins J."/>
            <person name="Williams M."/>
            <person name="Shu S."/>
            <person name="Plott C."/>
            <person name="Barry K."/>
            <person name="Rajasekar S."/>
            <person name="Grimwood J."/>
            <person name="Han X."/>
            <person name="Sun S."/>
            <person name="Hou Z."/>
            <person name="He W."/>
            <person name="Dai G."/>
            <person name="Sun C."/>
            <person name="Schmutz J."/>
            <person name="Leebens-Mack J.H."/>
            <person name="Li F.W."/>
            <person name="Wang L."/>
        </authorList>
    </citation>
    <scope>NUCLEOTIDE SEQUENCE [LARGE SCALE GENOMIC DNA]</scope>
    <source>
        <strain evidence="2">cv. PW_Plant_1</strain>
    </source>
</reference>